<gene>
    <name evidence="1" type="ORF">K7432_011281</name>
</gene>
<protein>
    <submittedName>
        <fullName evidence="1">Uncharacterized protein</fullName>
    </submittedName>
</protein>
<proteinExistence type="predicted"/>
<organism evidence="1 2">
    <name type="scientific">Basidiobolus ranarum</name>
    <dbReference type="NCBI Taxonomy" id="34480"/>
    <lineage>
        <taxon>Eukaryota</taxon>
        <taxon>Fungi</taxon>
        <taxon>Fungi incertae sedis</taxon>
        <taxon>Zoopagomycota</taxon>
        <taxon>Entomophthoromycotina</taxon>
        <taxon>Basidiobolomycetes</taxon>
        <taxon>Basidiobolales</taxon>
        <taxon>Basidiobolaceae</taxon>
        <taxon>Basidiobolus</taxon>
    </lineage>
</organism>
<sequence>MTKPIDACTKSPIDTINYQAAENDTPIDKHMKTLTENNMELMLNPDPEHWIQVEPESTTAYIDQLLRMRKKKVYANNSSNRSRETLSIHDTLEKVGIEDTPKQWTSIWEDFEINPQIYKYIADIKIMYNREVVNCLASECNIELLERDLETPTSLDEVETLPQHLEKTDRTSDELDNTMTVFTQALIRMRNRYENIWVVLEGYVKTKNSFSNYLGFDPFAPYVQEAVTELHTFAAYARIAIDLNVEILYSFSPQDSAHIARMLGDMIVAFIDQPTQNVEFLNSQQWQLKKSWKARDWLFEEESTVKFIY</sequence>
<evidence type="ECO:0000313" key="2">
    <source>
        <dbReference type="Proteomes" id="UP001479436"/>
    </source>
</evidence>
<keyword evidence="2" id="KW-1185">Reference proteome</keyword>
<evidence type="ECO:0000313" key="1">
    <source>
        <dbReference type="EMBL" id="KAK9762715.1"/>
    </source>
</evidence>
<comment type="caution">
    <text evidence="1">The sequence shown here is derived from an EMBL/GenBank/DDBJ whole genome shotgun (WGS) entry which is preliminary data.</text>
</comment>
<dbReference type="Proteomes" id="UP001479436">
    <property type="component" value="Unassembled WGS sequence"/>
</dbReference>
<accession>A0ABR2WML3</accession>
<dbReference type="EMBL" id="JASJQH010000857">
    <property type="protein sequence ID" value="KAK9762715.1"/>
    <property type="molecule type" value="Genomic_DNA"/>
</dbReference>
<name>A0ABR2WML3_9FUNG</name>
<reference evidence="1 2" key="1">
    <citation type="submission" date="2023-04" db="EMBL/GenBank/DDBJ databases">
        <title>Genome of Basidiobolus ranarum AG-B5.</title>
        <authorList>
            <person name="Stajich J.E."/>
            <person name="Carter-House D."/>
            <person name="Gryganskyi A."/>
        </authorList>
    </citation>
    <scope>NUCLEOTIDE SEQUENCE [LARGE SCALE GENOMIC DNA]</scope>
    <source>
        <strain evidence="1 2">AG-B5</strain>
    </source>
</reference>